<dbReference type="InterPro" id="IPR002931">
    <property type="entry name" value="Transglutaminase-like"/>
</dbReference>
<sequence>MERSSSAQAIGEGTRRLRAGASWKRGIAWVITLGLVSSTALAQSPGKKADPATTKKPAAGVQDKNKGAQDKDKGVQDKNKGVQDKDKGVQDKDKGVQDKNKGVQASLPKAPSRWTAAQPDPMVDLGIQRATAGGPDALAGLLVATTLDERATFGKVRGALRSVATTKSPVAGDARALAAWLTPNPAGPAWASSKTISYDVAPDTSGLVRSFAILGPFQDKGEGIRDKEGPEAPGQKFNDTSARYSWGVYDVAWRRILPQSSTWRGVPLDLYVHPRAESCTYLASKVVFPNPPAGQAQKPVVVHVASTGKVRLLWDGADVAMSEEVHPRLVLDRLAARIEPAPGPHLVAVKVCSGATSDEGRVRLRFTDEAGAAITVSSSSDITSVTLPVVAEKKPGKAQKADPAKEARVAAEIKPPKGVTRAKTQLEVGLDVGANPSPDAALRAAILRTLGGAEDARSPRAPGLLEAALRGKDTSPDVLALAGYVSPFGAERSERLNLAFERGKAANDEATAAFAQRRLFESSLAARYPDWALARVREAPLATATDLEARLLKIAGRSQMGAQGAYRAHRDELMAMTGEERGRAPTAVWAELSSVTRADPQTALVAARKLVEQRAGARDSRYVSAFRVQGGAELERAAAESLAHQRSADELVAIGRQLLDAGRNAWAREVFYVATLLSPNKASAFDGLAAARKAVLADEVRLGKPPSEPAERVTEALSRALALEPTDQQRKAEIALRTRMPQGKTAMPDEQAIVQPSVFLARAKANPAKKGEVFDRQLHWTRVVTYHPDRRVSQLMHYAREIVVEPRTEMDLFEPDIPAEGDRTELLFARVHRKDGSIALPEEQGGGGRGAYVRWPKLSSGDVVEIAVRSWTRDPVGRRGDAPFYFIDYVGSMDTRPILFNEVIVDSPAASPLAVDVINGKADRAETKTVGDRVVQRFVWDNPTNVRDEPLAPPIAETVPVVVGSTFAGWGDFRTWYKSAVEGFSTPDERIKELAAELTKGKKTRDEKIRAVFDYVADSIRYVNYVSGEAWLPNRPQISLARKQGDCDDKAMLLITLLKAIGIEATEVLVQTRYTGQSMLLRSEKVAVPMFDHGIAYLPAKDGAPAMWLDATSPQSRLGPLPAMDARTLAFFIDDGPAKMIETPASSPDDHGIDAEWRIELDVQGRGKLTANERHVGDAAFEARTNLVEPDARKQWAETYLTGKWVPGVELKGEVGFDGALPGGAAKLSYEATSQGIARREGSELVVPVSDTATLTSQLAPLSSRTLPVVLPPFLAPRHETRAITIVPPEGYVFAELPPGGEEAGGEFGRAKIEFSPGEGGAVVVKRTLVFDMSTIPVDKYTKWRAWLQRVDGLMHRVVRLVPGDASKTAPQKTAEKAR</sequence>
<comment type="caution">
    <text evidence="3">The sequence shown here is derived from an EMBL/GenBank/DDBJ whole genome shotgun (WGS) entry which is preliminary data.</text>
</comment>
<feature type="region of interest" description="Disordered" evidence="1">
    <location>
        <begin position="41"/>
        <end position="118"/>
    </location>
</feature>
<dbReference type="EMBL" id="JAGTJJ010000002">
    <property type="protein sequence ID" value="MDC3980452.1"/>
    <property type="molecule type" value="Genomic_DNA"/>
</dbReference>
<dbReference type="Gene3D" id="3.10.620.30">
    <property type="match status" value="1"/>
</dbReference>
<dbReference type="Gene3D" id="2.60.40.3140">
    <property type="match status" value="1"/>
</dbReference>
<reference evidence="3 4" key="1">
    <citation type="submission" date="2021-04" db="EMBL/GenBank/DDBJ databases">
        <title>Genome analysis of Polyangium sp.</title>
        <authorList>
            <person name="Li Y."/>
            <person name="Wang J."/>
        </authorList>
    </citation>
    <scope>NUCLEOTIDE SEQUENCE [LARGE SCALE GENOMIC DNA]</scope>
    <source>
        <strain evidence="3 4">SDU14</strain>
    </source>
</reference>
<organism evidence="3 4">
    <name type="scientific">Polyangium jinanense</name>
    <dbReference type="NCBI Taxonomy" id="2829994"/>
    <lineage>
        <taxon>Bacteria</taxon>
        <taxon>Pseudomonadati</taxon>
        <taxon>Myxococcota</taxon>
        <taxon>Polyangia</taxon>
        <taxon>Polyangiales</taxon>
        <taxon>Polyangiaceae</taxon>
        <taxon>Polyangium</taxon>
    </lineage>
</organism>
<dbReference type="Gene3D" id="2.60.120.1130">
    <property type="match status" value="1"/>
</dbReference>
<proteinExistence type="predicted"/>
<accession>A0A9X4ARR1</accession>
<dbReference type="Pfam" id="PF01841">
    <property type="entry name" value="Transglut_core"/>
    <property type="match status" value="1"/>
</dbReference>
<evidence type="ECO:0000313" key="3">
    <source>
        <dbReference type="EMBL" id="MDC3980452.1"/>
    </source>
</evidence>
<feature type="compositionally biased region" description="Basic and acidic residues" evidence="1">
    <location>
        <begin position="63"/>
        <end position="101"/>
    </location>
</feature>
<dbReference type="SUPFAM" id="SSF54001">
    <property type="entry name" value="Cysteine proteinases"/>
    <property type="match status" value="1"/>
</dbReference>
<gene>
    <name evidence="3" type="ORF">KEG57_08110</name>
</gene>
<dbReference type="RefSeq" id="WP_272417489.1">
    <property type="nucleotide sequence ID" value="NZ_JAGTJJ010000002.1"/>
</dbReference>
<evidence type="ECO:0000256" key="1">
    <source>
        <dbReference type="SAM" id="MobiDB-lite"/>
    </source>
</evidence>
<protein>
    <submittedName>
        <fullName evidence="3">Transglutaminase domain-containing protein</fullName>
    </submittedName>
</protein>
<dbReference type="InterPro" id="IPR038765">
    <property type="entry name" value="Papain-like_cys_pep_sf"/>
</dbReference>
<dbReference type="Proteomes" id="UP001151081">
    <property type="component" value="Unassembled WGS sequence"/>
</dbReference>
<evidence type="ECO:0000313" key="4">
    <source>
        <dbReference type="Proteomes" id="UP001151081"/>
    </source>
</evidence>
<keyword evidence="4" id="KW-1185">Reference proteome</keyword>
<name>A0A9X4ARR1_9BACT</name>
<feature type="domain" description="Transglutaminase-like" evidence="2">
    <location>
        <begin position="993"/>
        <end position="1067"/>
    </location>
</feature>
<evidence type="ECO:0000259" key="2">
    <source>
        <dbReference type="Pfam" id="PF01841"/>
    </source>
</evidence>